<gene>
    <name evidence="2" type="ORF">AOZ06_18435</name>
</gene>
<protein>
    <submittedName>
        <fullName evidence="2">Uncharacterized protein</fullName>
    </submittedName>
</protein>
<dbReference type="KEGG" id="kphy:AOZ06_18435"/>
<dbReference type="STRING" id="860235.AOZ06_18435"/>
<sequence length="192" mass="18975">MGVAFGSLAAGQSSMFDSNAMSVGAKAEAVRVMQRYESGLYDSDGQITPAGATGTRSYQADGAATAMTSATTTTTSATAVVNGGLPQSSNGMSGPLSGTGESWRRLVGSSPLGASANPVPPGLMAGAGQGAARVAVAESAAATRAAGASGFMPATAARPDGAEDEERRSTLPTVDQQLFVVEQRACAPVIGL</sequence>
<dbReference type="Proteomes" id="UP000063699">
    <property type="component" value="Chromosome"/>
</dbReference>
<evidence type="ECO:0000313" key="3">
    <source>
        <dbReference type="Proteomes" id="UP000063699"/>
    </source>
</evidence>
<proteinExistence type="predicted"/>
<reference evidence="2 3" key="1">
    <citation type="submission" date="2015-07" db="EMBL/GenBank/DDBJ databases">
        <title>Genome sequencing of Kibdelosporangium phytohabitans.</title>
        <authorList>
            <person name="Qin S."/>
            <person name="Xing K."/>
        </authorList>
    </citation>
    <scope>NUCLEOTIDE SEQUENCE [LARGE SCALE GENOMIC DNA]</scope>
    <source>
        <strain evidence="2 3">KLBMP1111</strain>
    </source>
</reference>
<accession>A0A0N9HZ35</accession>
<keyword evidence="3" id="KW-1185">Reference proteome</keyword>
<dbReference type="EMBL" id="CP012752">
    <property type="protein sequence ID" value="ALG08632.1"/>
    <property type="molecule type" value="Genomic_DNA"/>
</dbReference>
<dbReference type="AlphaFoldDB" id="A0A0N9HZ35"/>
<name>A0A0N9HZ35_9PSEU</name>
<feature type="region of interest" description="Disordered" evidence="1">
    <location>
        <begin position="79"/>
        <end position="102"/>
    </location>
</feature>
<organism evidence="2 3">
    <name type="scientific">Kibdelosporangium phytohabitans</name>
    <dbReference type="NCBI Taxonomy" id="860235"/>
    <lineage>
        <taxon>Bacteria</taxon>
        <taxon>Bacillati</taxon>
        <taxon>Actinomycetota</taxon>
        <taxon>Actinomycetes</taxon>
        <taxon>Pseudonocardiales</taxon>
        <taxon>Pseudonocardiaceae</taxon>
        <taxon>Kibdelosporangium</taxon>
    </lineage>
</organism>
<evidence type="ECO:0000313" key="2">
    <source>
        <dbReference type="EMBL" id="ALG08632.1"/>
    </source>
</evidence>
<evidence type="ECO:0000256" key="1">
    <source>
        <dbReference type="SAM" id="MobiDB-lite"/>
    </source>
</evidence>